<organism evidence="1 2">
    <name type="scientific">Lipomyces kononenkoae</name>
    <name type="common">Yeast</name>
    <dbReference type="NCBI Taxonomy" id="34357"/>
    <lineage>
        <taxon>Eukaryota</taxon>
        <taxon>Fungi</taxon>
        <taxon>Dikarya</taxon>
        <taxon>Ascomycota</taxon>
        <taxon>Saccharomycotina</taxon>
        <taxon>Lipomycetes</taxon>
        <taxon>Lipomycetales</taxon>
        <taxon>Lipomycetaceae</taxon>
        <taxon>Lipomyces</taxon>
    </lineage>
</organism>
<evidence type="ECO:0000313" key="1">
    <source>
        <dbReference type="EMBL" id="KAK9239949.1"/>
    </source>
</evidence>
<dbReference type="Proteomes" id="UP001433508">
    <property type="component" value="Unassembled WGS sequence"/>
</dbReference>
<sequence>MPQKHDVTKKAKRVTRYLRKTLDRIAESPQSTDEREANDSELCTLDTNAETDGLEKDIATLSISNSTGRIRYILCLDIEATFDGDRRFNEETHEVIELPCILVDINDGQIIDEFHTFVKPSRHPHLTSKCMTLTGITQEDIDNAPTFIEAIHLLDGFMKKHSDKLDPPPQVGNPPPNGSPRLGPRNYVWVTDGHADIERFLCLRSCRINRIRLPAYMSGQYIDMKLLFKTHFKERGFRRIPDMLAKWGLSFEGREHSGLQDARQVARIMLLMIQKESIELKCNRSVMMEKNLSFTARQL</sequence>
<name>A0ACC3T857_LIPKO</name>
<accession>A0ACC3T857</accession>
<gene>
    <name evidence="1" type="ORF">V1525DRAFT_261369</name>
</gene>
<protein>
    <submittedName>
        <fullName evidence="1">Ribonuclease H-like domain-containing protein</fullName>
    </submittedName>
</protein>
<comment type="caution">
    <text evidence="1">The sequence shown here is derived from an EMBL/GenBank/DDBJ whole genome shotgun (WGS) entry which is preliminary data.</text>
</comment>
<proteinExistence type="predicted"/>
<reference evidence="2" key="1">
    <citation type="journal article" date="2024" name="Front. Bioeng. Biotechnol.">
        <title>Genome-scale model development and genomic sequencing of the oleaginous clade Lipomyces.</title>
        <authorList>
            <person name="Czajka J.J."/>
            <person name="Han Y."/>
            <person name="Kim J."/>
            <person name="Mondo S.J."/>
            <person name="Hofstad B.A."/>
            <person name="Robles A."/>
            <person name="Haridas S."/>
            <person name="Riley R."/>
            <person name="LaButti K."/>
            <person name="Pangilinan J."/>
            <person name="Andreopoulos W."/>
            <person name="Lipzen A."/>
            <person name="Yan J."/>
            <person name="Wang M."/>
            <person name="Ng V."/>
            <person name="Grigoriev I.V."/>
            <person name="Spatafora J.W."/>
            <person name="Magnuson J.K."/>
            <person name="Baker S.E."/>
            <person name="Pomraning K.R."/>
        </authorList>
    </citation>
    <scope>NUCLEOTIDE SEQUENCE [LARGE SCALE GENOMIC DNA]</scope>
    <source>
        <strain evidence="2">CBS 7786</strain>
    </source>
</reference>
<keyword evidence="2" id="KW-1185">Reference proteome</keyword>
<evidence type="ECO:0000313" key="2">
    <source>
        <dbReference type="Proteomes" id="UP001433508"/>
    </source>
</evidence>
<dbReference type="EMBL" id="MU971342">
    <property type="protein sequence ID" value="KAK9239949.1"/>
    <property type="molecule type" value="Genomic_DNA"/>
</dbReference>